<dbReference type="Pfam" id="PF00440">
    <property type="entry name" value="TetR_N"/>
    <property type="match status" value="1"/>
</dbReference>
<gene>
    <name evidence="6" type="ORF">QD47_24250</name>
</gene>
<evidence type="ECO:0000256" key="4">
    <source>
        <dbReference type="PROSITE-ProRule" id="PRU00335"/>
    </source>
</evidence>
<keyword evidence="3" id="KW-0804">Transcription</keyword>
<dbReference type="AlphaFoldDB" id="A0A0D7WVW2"/>
<comment type="caution">
    <text evidence="6">The sequence shown here is derived from an EMBL/GenBank/DDBJ whole genome shotgun (WGS) entry which is preliminary data.</text>
</comment>
<feature type="DNA-binding region" description="H-T-H motif" evidence="4">
    <location>
        <begin position="29"/>
        <end position="48"/>
    </location>
</feature>
<dbReference type="Proteomes" id="UP000032534">
    <property type="component" value="Unassembled WGS sequence"/>
</dbReference>
<dbReference type="InterPro" id="IPR011075">
    <property type="entry name" value="TetR_C"/>
</dbReference>
<dbReference type="PATRIC" id="fig|159743.3.peg.5366"/>
<dbReference type="RefSeq" id="WP_044648522.1">
    <property type="nucleotide sequence ID" value="NZ_JTHP01000066.1"/>
</dbReference>
<dbReference type="InterPro" id="IPR009057">
    <property type="entry name" value="Homeodomain-like_sf"/>
</dbReference>
<proteinExistence type="predicted"/>
<reference evidence="6 7" key="1">
    <citation type="submission" date="2014-11" db="EMBL/GenBank/DDBJ databases">
        <title>Draft Genome Sequences of Paenibacillus polymyxa NRRL B-30509 and Paenibacillus terrae NRRL B-30644, Strains from a Poultry Environment that Produce Tridecaptin A and Paenicidins.</title>
        <authorList>
            <person name="van Belkum M.J."/>
            <person name="Lohans C.T."/>
            <person name="Vederas J.C."/>
        </authorList>
    </citation>
    <scope>NUCLEOTIDE SEQUENCE [LARGE SCALE GENOMIC DNA]</scope>
    <source>
        <strain evidence="6 7">NRRL B-30644</strain>
    </source>
</reference>
<name>A0A0D7WVW2_9BACL</name>
<dbReference type="InterPro" id="IPR001647">
    <property type="entry name" value="HTH_TetR"/>
</dbReference>
<dbReference type="PROSITE" id="PS50977">
    <property type="entry name" value="HTH_TETR_2"/>
    <property type="match status" value="1"/>
</dbReference>
<dbReference type="PANTHER" id="PTHR47506">
    <property type="entry name" value="TRANSCRIPTIONAL REGULATORY PROTEIN"/>
    <property type="match status" value="1"/>
</dbReference>
<dbReference type="OrthoDB" id="9795242at2"/>
<dbReference type="Gene3D" id="1.10.10.60">
    <property type="entry name" value="Homeodomain-like"/>
    <property type="match status" value="1"/>
</dbReference>
<feature type="domain" description="HTH tetR-type" evidence="5">
    <location>
        <begin position="6"/>
        <end position="66"/>
    </location>
</feature>
<keyword evidence="1" id="KW-0805">Transcription regulation</keyword>
<keyword evidence="2 4" id="KW-0238">DNA-binding</keyword>
<dbReference type="EMBL" id="JTHP01000066">
    <property type="protein sequence ID" value="KJD43134.1"/>
    <property type="molecule type" value="Genomic_DNA"/>
</dbReference>
<evidence type="ECO:0000259" key="5">
    <source>
        <dbReference type="PROSITE" id="PS50977"/>
    </source>
</evidence>
<evidence type="ECO:0000313" key="6">
    <source>
        <dbReference type="EMBL" id="KJD43134.1"/>
    </source>
</evidence>
<accession>A0A0D7WVW2</accession>
<evidence type="ECO:0000256" key="3">
    <source>
        <dbReference type="ARBA" id="ARBA00023163"/>
    </source>
</evidence>
<dbReference type="Gene3D" id="1.10.357.10">
    <property type="entry name" value="Tetracycline Repressor, domain 2"/>
    <property type="match status" value="1"/>
</dbReference>
<protein>
    <submittedName>
        <fullName evidence="6">TetR family transcriptional regulator</fullName>
    </submittedName>
</protein>
<evidence type="ECO:0000256" key="1">
    <source>
        <dbReference type="ARBA" id="ARBA00023015"/>
    </source>
</evidence>
<dbReference type="PANTHER" id="PTHR47506:SF10">
    <property type="entry name" value="TRANSCRIPTIONAL REGULATORY PROTEIN"/>
    <property type="match status" value="1"/>
</dbReference>
<dbReference type="InterPro" id="IPR036271">
    <property type="entry name" value="Tet_transcr_reg_TetR-rel_C_sf"/>
</dbReference>
<keyword evidence="7" id="KW-1185">Reference proteome</keyword>
<dbReference type="SUPFAM" id="SSF48498">
    <property type="entry name" value="Tetracyclin repressor-like, C-terminal domain"/>
    <property type="match status" value="1"/>
</dbReference>
<dbReference type="PRINTS" id="PR00455">
    <property type="entry name" value="HTHTETR"/>
</dbReference>
<dbReference type="GO" id="GO:0003677">
    <property type="term" value="F:DNA binding"/>
    <property type="evidence" value="ECO:0007669"/>
    <property type="project" value="UniProtKB-UniRule"/>
</dbReference>
<evidence type="ECO:0000313" key="7">
    <source>
        <dbReference type="Proteomes" id="UP000032534"/>
    </source>
</evidence>
<organism evidence="6 7">
    <name type="scientific">Paenibacillus terrae</name>
    <dbReference type="NCBI Taxonomy" id="159743"/>
    <lineage>
        <taxon>Bacteria</taxon>
        <taxon>Bacillati</taxon>
        <taxon>Bacillota</taxon>
        <taxon>Bacilli</taxon>
        <taxon>Bacillales</taxon>
        <taxon>Paenibacillaceae</taxon>
        <taxon>Paenibacillus</taxon>
    </lineage>
</organism>
<evidence type="ECO:0000256" key="2">
    <source>
        <dbReference type="ARBA" id="ARBA00023125"/>
    </source>
</evidence>
<dbReference type="Pfam" id="PF16925">
    <property type="entry name" value="TetR_C_13"/>
    <property type="match status" value="1"/>
</dbReference>
<dbReference type="SUPFAM" id="SSF46689">
    <property type="entry name" value="Homeodomain-like"/>
    <property type="match status" value="1"/>
</dbReference>
<sequence length="193" mass="21819">MSRNKEFDETKVLDKAMQLFWEQGYEKTSMSDLVEHMGIHRRSLYDTFGDKHTLFLKAMDRYESKVNASLTRGVKRSKTATEAPLQFIVGILICGETDSPSGCLMVNSAVELAVGDADVNKKSTEAFTTEEQLLKEIIFWGQRDGEFSSDYDAGELAEYLHNVGVGLRSMARTSIPREKLHRIANISMQLLEK</sequence>